<gene>
    <name evidence="3" type="primary">SOK1</name>
    <name evidence="3" type="ORF">LTR77_004244</name>
</gene>
<dbReference type="PANTHER" id="PTHR12832:SF11">
    <property type="entry name" value="LD23868P"/>
    <property type="match status" value="1"/>
</dbReference>
<accession>A0AAV9PFD2</accession>
<feature type="compositionally biased region" description="Basic and acidic residues" evidence="2">
    <location>
        <begin position="591"/>
        <end position="602"/>
    </location>
</feature>
<dbReference type="PANTHER" id="PTHR12832">
    <property type="entry name" value="TESTIS-SPECIFIC PROTEIN PBS13 T-COMPLEX 11"/>
    <property type="match status" value="1"/>
</dbReference>
<feature type="region of interest" description="Disordered" evidence="2">
    <location>
        <begin position="539"/>
        <end position="608"/>
    </location>
</feature>
<dbReference type="Proteomes" id="UP001337655">
    <property type="component" value="Unassembled WGS sequence"/>
</dbReference>
<reference evidence="3 4" key="1">
    <citation type="submission" date="2023-08" db="EMBL/GenBank/DDBJ databases">
        <title>Black Yeasts Isolated from many extreme environments.</title>
        <authorList>
            <person name="Coleine C."/>
            <person name="Stajich J.E."/>
            <person name="Selbmann L."/>
        </authorList>
    </citation>
    <scope>NUCLEOTIDE SEQUENCE [LARGE SCALE GENOMIC DNA]</scope>
    <source>
        <strain evidence="3 4">CCFEE 5935</strain>
    </source>
</reference>
<dbReference type="GO" id="GO:0010737">
    <property type="term" value="P:protein kinase A signaling"/>
    <property type="evidence" value="ECO:0007669"/>
    <property type="project" value="TreeGrafter"/>
</dbReference>
<evidence type="ECO:0000256" key="1">
    <source>
        <dbReference type="ARBA" id="ARBA00010954"/>
    </source>
</evidence>
<evidence type="ECO:0000313" key="3">
    <source>
        <dbReference type="EMBL" id="KAK5171100.1"/>
    </source>
</evidence>
<dbReference type="EMBL" id="JAVRRT010000006">
    <property type="protein sequence ID" value="KAK5171100.1"/>
    <property type="molecule type" value="Genomic_DNA"/>
</dbReference>
<evidence type="ECO:0000256" key="2">
    <source>
        <dbReference type="SAM" id="MobiDB-lite"/>
    </source>
</evidence>
<comment type="caution">
    <text evidence="3">The sequence shown here is derived from an EMBL/GenBank/DDBJ whole genome shotgun (WGS) entry which is preliminary data.</text>
</comment>
<feature type="compositionally biased region" description="Low complexity" evidence="2">
    <location>
        <begin position="539"/>
        <end position="550"/>
    </location>
</feature>
<proteinExistence type="inferred from homology"/>
<evidence type="ECO:0000313" key="4">
    <source>
        <dbReference type="Proteomes" id="UP001337655"/>
    </source>
</evidence>
<comment type="similarity">
    <text evidence="1">Belongs to the TCP11 family.</text>
</comment>
<dbReference type="RefSeq" id="XP_064660128.1">
    <property type="nucleotide sequence ID" value="XM_064801498.1"/>
</dbReference>
<keyword evidence="4" id="KW-1185">Reference proteome</keyword>
<name>A0AAV9PFD2_9PEZI</name>
<dbReference type="AlphaFoldDB" id="A0AAV9PFD2"/>
<dbReference type="GeneID" id="89925590"/>
<dbReference type="Pfam" id="PF05794">
    <property type="entry name" value="Tcp11"/>
    <property type="match status" value="1"/>
</dbReference>
<sequence>MHDPSFLIEEFMGVEDSLAELDMPRIINNPKLRNDCNFDRELHFRPNLDGPKGKQKMKSAEDYWKALEAELFIYGMVHRQRRDPSQAANEAYWRGVLASSSKRLPQVFHTIRDILKSLVPDCDQKAILERLDVDLIMQEIMNGVCDLIDLGSWLAKVLKNHCAPMRDGMVDAMEKEIKRGASEEKPGKLVNGIRQLLNILEAMKLDVANHQIRHMRPLLVEDTFNFLRKYNAHRISLGKIDAKKPKDWLEEERQVIASDGGDSSTLDVLVSALLRRLIFSEQFVHPQTFYLDVERLRGMRQDLHTSIYHLICRDVLIAMAGPNILTNELLQAANALHITVSAIVGVSGRFRDRLNNIAAEIMRIVLLLEGRSLPFDATLLDFIEQQLDFDLAISSPAFQKHGQDLFDRLVPSLQRSVQQNVRLSALQLQDTLLPSVAPTAPTQLLGFGAVLAPAPGTQLCDPNDDSIRRFTHLLALHWQIWADLVYTDRPACNGSPSPDNDDASVSSLPASSTVPIAHAVYAPGRKWLPTAVAVVEVPTTGLPTPASSPAPEEEEPSPTTSPRPRPKARNSISAPVSTPAAQPSSPNQQAGHERKPSKDTKIKRQPAS</sequence>
<feature type="compositionally biased region" description="Polar residues" evidence="2">
    <location>
        <begin position="570"/>
        <end position="590"/>
    </location>
</feature>
<organism evidence="3 4">
    <name type="scientific">Saxophila tyrrhenica</name>
    <dbReference type="NCBI Taxonomy" id="1690608"/>
    <lineage>
        <taxon>Eukaryota</taxon>
        <taxon>Fungi</taxon>
        <taxon>Dikarya</taxon>
        <taxon>Ascomycota</taxon>
        <taxon>Pezizomycotina</taxon>
        <taxon>Dothideomycetes</taxon>
        <taxon>Dothideomycetidae</taxon>
        <taxon>Mycosphaerellales</taxon>
        <taxon>Extremaceae</taxon>
        <taxon>Saxophila</taxon>
    </lineage>
</organism>
<protein>
    <submittedName>
        <fullName evidence="3">Protein SOSEKI 1</fullName>
    </submittedName>
</protein>
<dbReference type="InterPro" id="IPR008862">
    <property type="entry name" value="Tcp11"/>
</dbReference>